<dbReference type="STRING" id="796604.A0A2X0MY44"/>
<dbReference type="InterPro" id="IPR011333">
    <property type="entry name" value="SKP1/BTB/POZ_sf"/>
</dbReference>
<dbReference type="AlphaFoldDB" id="A0A2X0MY44"/>
<dbReference type="Gene3D" id="3.30.710.10">
    <property type="entry name" value="Potassium Channel Kv1.1, Chain A"/>
    <property type="match status" value="1"/>
</dbReference>
<reference evidence="1 2" key="1">
    <citation type="submission" date="2016-11" db="EMBL/GenBank/DDBJ databases">
        <authorList>
            <person name="Jaros S."/>
            <person name="Januszkiewicz K."/>
            <person name="Wedrychowicz H."/>
        </authorList>
    </citation>
    <scope>NUCLEOTIDE SEQUENCE [LARGE SCALE GENOMIC DNA]</scope>
</reference>
<organism evidence="1 2">
    <name type="scientific">Microbotryum silenes-dioicae</name>
    <dbReference type="NCBI Taxonomy" id="796604"/>
    <lineage>
        <taxon>Eukaryota</taxon>
        <taxon>Fungi</taxon>
        <taxon>Dikarya</taxon>
        <taxon>Basidiomycota</taxon>
        <taxon>Pucciniomycotina</taxon>
        <taxon>Microbotryomycetes</taxon>
        <taxon>Microbotryales</taxon>
        <taxon>Microbotryaceae</taxon>
        <taxon>Microbotryum</taxon>
    </lineage>
</organism>
<dbReference type="EMBL" id="FQNC01000043">
    <property type="protein sequence ID" value="SGY47787.1"/>
    <property type="molecule type" value="Genomic_DNA"/>
</dbReference>
<gene>
    <name evidence="1" type="primary">BQ5605_C001g00574</name>
    <name evidence="1" type="ORF">BQ5605_C001G00574</name>
</gene>
<proteinExistence type="predicted"/>
<accession>A0A2X0MY44</accession>
<protein>
    <submittedName>
        <fullName evidence="1">BQ5605_C001g00574 protein</fullName>
    </submittedName>
</protein>
<name>A0A2X0MY44_9BASI</name>
<sequence length="361" mass="39811">MFGTAWAGLAKTFNNYRPDWSSAGSDSANLLQRTPTAPTLAESASFSMEFEQGADAASSYWKLIFTFRRCVLGRESLEVKSVDLENGQSKMIQDAISVIGAKHEIAVNLKHVEARTARMGRASDSAEATLARDRINAVLRSFQGKHKVFLGVEAGEPTDIISGFGMQSFGQARIRSIFLAAKSNYLKTLFDSELAEKVLKTVGDDQLCQQARHLVEVTEYSSSVYQAVFTWLRTGLVKFAPLGDTQKGAEPDPQVIGEIECNVTALSLYRLGHHLQLLELVELTLAWMDDNLSPDNVIFELSRDWTGVPTEVKEKILAFAVANWDDVRRSKHTTSVLKTIIGQGPPSVALIELMLLALKVE</sequence>
<dbReference type="Proteomes" id="UP000249464">
    <property type="component" value="Unassembled WGS sequence"/>
</dbReference>
<evidence type="ECO:0000313" key="2">
    <source>
        <dbReference type="Proteomes" id="UP000249464"/>
    </source>
</evidence>
<keyword evidence="2" id="KW-1185">Reference proteome</keyword>
<evidence type="ECO:0000313" key="1">
    <source>
        <dbReference type="EMBL" id="SGY47787.1"/>
    </source>
</evidence>